<reference evidence="13 14" key="1">
    <citation type="journal article" date="2018" name="Arch. Microbiol.">
        <title>New insights into the metabolic potential of the phototrophic purple bacterium Rhodopila globiformis DSM 161(T) from its draft genome sequence and evidence for a vanadium-dependent nitrogenase.</title>
        <authorList>
            <person name="Imhoff J.F."/>
            <person name="Rahn T."/>
            <person name="Kunzel S."/>
            <person name="Neulinger S.C."/>
        </authorList>
    </citation>
    <scope>NUCLEOTIDE SEQUENCE [LARGE SCALE GENOMIC DNA]</scope>
    <source>
        <strain evidence="13 14">DSM 161</strain>
    </source>
</reference>
<organism evidence="13 14">
    <name type="scientific">Rhodopila globiformis</name>
    <name type="common">Rhodopseudomonas globiformis</name>
    <dbReference type="NCBI Taxonomy" id="1071"/>
    <lineage>
        <taxon>Bacteria</taxon>
        <taxon>Pseudomonadati</taxon>
        <taxon>Pseudomonadota</taxon>
        <taxon>Alphaproteobacteria</taxon>
        <taxon>Acetobacterales</taxon>
        <taxon>Acetobacteraceae</taxon>
        <taxon>Rhodopila</taxon>
    </lineage>
</organism>
<feature type="transmembrane region" description="Helical" evidence="10">
    <location>
        <begin position="102"/>
        <end position="124"/>
    </location>
</feature>
<feature type="transmembrane region" description="Helical" evidence="10">
    <location>
        <begin position="6"/>
        <end position="30"/>
    </location>
</feature>
<evidence type="ECO:0000256" key="9">
    <source>
        <dbReference type="PROSITE-ProRule" id="PRU01193"/>
    </source>
</evidence>
<keyword evidence="7 9" id="KW-0472">Membrane</keyword>
<dbReference type="RefSeq" id="WP_104520595.1">
    <property type="nucleotide sequence ID" value="NZ_NHRY01000217.1"/>
</dbReference>
<feature type="domain" description="CBS" evidence="11">
    <location>
        <begin position="283"/>
        <end position="340"/>
    </location>
</feature>
<dbReference type="Proteomes" id="UP000239724">
    <property type="component" value="Unassembled WGS sequence"/>
</dbReference>
<dbReference type="InterPro" id="IPR016169">
    <property type="entry name" value="FAD-bd_PCMH_sub2"/>
</dbReference>
<protein>
    <submittedName>
        <fullName evidence="13">Hemolysin C</fullName>
    </submittedName>
</protein>
<keyword evidence="3 9" id="KW-0812">Transmembrane</keyword>
<evidence type="ECO:0000256" key="2">
    <source>
        <dbReference type="ARBA" id="ARBA00006446"/>
    </source>
</evidence>
<dbReference type="PANTHER" id="PTHR22777">
    <property type="entry name" value="HEMOLYSIN-RELATED"/>
    <property type="match status" value="1"/>
</dbReference>
<dbReference type="Gene3D" id="3.10.580.10">
    <property type="entry name" value="CBS-domain"/>
    <property type="match status" value="1"/>
</dbReference>
<dbReference type="EMBL" id="NHRY01000217">
    <property type="protein sequence ID" value="PPQ30051.1"/>
    <property type="molecule type" value="Genomic_DNA"/>
</dbReference>
<evidence type="ECO:0000256" key="7">
    <source>
        <dbReference type="ARBA" id="ARBA00023136"/>
    </source>
</evidence>
<dbReference type="InterPro" id="IPR044751">
    <property type="entry name" value="Ion_transp-like_CBS"/>
</dbReference>
<keyword evidence="6 8" id="KW-0129">CBS domain</keyword>
<gene>
    <name evidence="13" type="ORF">CCS01_20035</name>
</gene>
<evidence type="ECO:0000313" key="14">
    <source>
        <dbReference type="Proteomes" id="UP000239724"/>
    </source>
</evidence>
<keyword evidence="5 9" id="KW-1133">Transmembrane helix</keyword>
<dbReference type="FunFam" id="3.10.580.10:FF:000002">
    <property type="entry name" value="Magnesium/cobalt efflux protein CorC"/>
    <property type="match status" value="1"/>
</dbReference>
<dbReference type="Pfam" id="PF00571">
    <property type="entry name" value="CBS"/>
    <property type="match status" value="1"/>
</dbReference>
<dbReference type="GO" id="GO:0005886">
    <property type="term" value="C:plasma membrane"/>
    <property type="evidence" value="ECO:0007669"/>
    <property type="project" value="TreeGrafter"/>
</dbReference>
<dbReference type="SUPFAM" id="SSF56176">
    <property type="entry name" value="FAD-binding/transporter-associated domain-like"/>
    <property type="match status" value="1"/>
</dbReference>
<name>A0A2S6N616_RHOGL</name>
<dbReference type="CDD" id="cd04590">
    <property type="entry name" value="CBS_pair_CorC_HlyC_assoc"/>
    <property type="match status" value="1"/>
</dbReference>
<comment type="caution">
    <text evidence="13">The sequence shown here is derived from an EMBL/GenBank/DDBJ whole genome shotgun (WGS) entry which is preliminary data.</text>
</comment>
<dbReference type="SMART" id="SM01091">
    <property type="entry name" value="CorC_HlyC"/>
    <property type="match status" value="1"/>
</dbReference>
<dbReference type="Pfam" id="PF03471">
    <property type="entry name" value="CorC_HlyC"/>
    <property type="match status" value="1"/>
</dbReference>
<dbReference type="InterPro" id="IPR036318">
    <property type="entry name" value="FAD-bd_PCMH-like_sf"/>
</dbReference>
<evidence type="ECO:0000256" key="1">
    <source>
        <dbReference type="ARBA" id="ARBA00004141"/>
    </source>
</evidence>
<feature type="domain" description="CBS" evidence="11">
    <location>
        <begin position="219"/>
        <end position="278"/>
    </location>
</feature>
<dbReference type="PROSITE" id="PS51371">
    <property type="entry name" value="CBS"/>
    <property type="match status" value="2"/>
</dbReference>
<comment type="similarity">
    <text evidence="2">Belongs to the UPF0053 family. Hemolysin C subfamily.</text>
</comment>
<comment type="subcellular location">
    <subcellularLocation>
        <location evidence="1">Membrane</location>
        <topology evidence="1">Multi-pass membrane protein</topology>
    </subcellularLocation>
</comment>
<dbReference type="Pfam" id="PF01595">
    <property type="entry name" value="CNNM"/>
    <property type="match status" value="1"/>
</dbReference>
<evidence type="ECO:0000256" key="10">
    <source>
        <dbReference type="SAM" id="Phobius"/>
    </source>
</evidence>
<dbReference type="PROSITE" id="PS51846">
    <property type="entry name" value="CNNM"/>
    <property type="match status" value="1"/>
</dbReference>
<dbReference type="InterPro" id="IPR000644">
    <property type="entry name" value="CBS_dom"/>
</dbReference>
<feature type="domain" description="CNNM transmembrane" evidence="12">
    <location>
        <begin position="1"/>
        <end position="200"/>
    </location>
</feature>
<evidence type="ECO:0000256" key="3">
    <source>
        <dbReference type="ARBA" id="ARBA00022692"/>
    </source>
</evidence>
<evidence type="ECO:0000256" key="6">
    <source>
        <dbReference type="ARBA" id="ARBA00023122"/>
    </source>
</evidence>
<keyword evidence="14" id="KW-1185">Reference proteome</keyword>
<evidence type="ECO:0000256" key="8">
    <source>
        <dbReference type="PROSITE-ProRule" id="PRU00703"/>
    </source>
</evidence>
<feature type="transmembrane region" description="Helical" evidence="10">
    <location>
        <begin position="59"/>
        <end position="82"/>
    </location>
</feature>
<evidence type="ECO:0000313" key="13">
    <source>
        <dbReference type="EMBL" id="PPQ30051.1"/>
    </source>
</evidence>
<dbReference type="AlphaFoldDB" id="A0A2S6N616"/>
<proteinExistence type="inferred from homology"/>
<dbReference type="InterPro" id="IPR005170">
    <property type="entry name" value="Transptr-assoc_dom"/>
</dbReference>
<dbReference type="SMART" id="SM00116">
    <property type="entry name" value="CBS"/>
    <property type="match status" value="2"/>
</dbReference>
<dbReference type="Gene3D" id="3.30.465.10">
    <property type="match status" value="1"/>
</dbReference>
<dbReference type="PANTHER" id="PTHR22777:SF17">
    <property type="entry name" value="UPF0053 PROTEIN SLL0260"/>
    <property type="match status" value="1"/>
</dbReference>
<evidence type="ECO:0000256" key="4">
    <source>
        <dbReference type="ARBA" id="ARBA00022737"/>
    </source>
</evidence>
<keyword evidence="4" id="KW-0677">Repeat</keyword>
<dbReference type="InterPro" id="IPR002550">
    <property type="entry name" value="CNNM"/>
</dbReference>
<dbReference type="OrthoDB" id="9805314at2"/>
<dbReference type="InterPro" id="IPR046342">
    <property type="entry name" value="CBS_dom_sf"/>
</dbReference>
<evidence type="ECO:0000259" key="12">
    <source>
        <dbReference type="PROSITE" id="PS51846"/>
    </source>
</evidence>
<accession>A0A2S6N616</accession>
<evidence type="ECO:0000256" key="5">
    <source>
        <dbReference type="ARBA" id="ARBA00022989"/>
    </source>
</evidence>
<evidence type="ECO:0000259" key="11">
    <source>
        <dbReference type="PROSITE" id="PS51371"/>
    </source>
</evidence>
<dbReference type="SUPFAM" id="SSF54631">
    <property type="entry name" value="CBS-domain pair"/>
    <property type="match status" value="1"/>
</dbReference>
<sequence length="436" mass="46812">MTLGLEAVIILLLIILNGLFALSELALVSVRRARLAVLERKGVKGAAAARALADDPQRFLPTVQVGITLVSVLTGVFGGARITAHLQVWLEQFPPVARFAESLALGIVVLTTTYLTLVLGELVPKQLALRAPEATAARVARPIGWLARVAAPVVWLLGKSSSLVLRLFGLKRAPRQTVTEEELKALVAEGAQAGVLELEERHMIERVLRLADKPVRAIMTPRTELAWIDRTDAADIIVETLKSSQHSRFVVCDRSIDNVVGVVQAKDLLDRLLSGAELSVGASLRQPMIVPDTVSALDALERLKSDPLGVALVMDEYGSFEGVVTAADVLEAIVGDGSATDHKDGVPGPEGETTLTLDGLTPVDELKARLDLPDLPAEGSYHTLAGLLLALLRRVPRVGDRIVFGGWRFEVLEMDGRRVDKVLAGREPAAETESVA</sequence>
<dbReference type="GO" id="GO:0050660">
    <property type="term" value="F:flavin adenine dinucleotide binding"/>
    <property type="evidence" value="ECO:0007669"/>
    <property type="project" value="InterPro"/>
</dbReference>